<feature type="compositionally biased region" description="Polar residues" evidence="1">
    <location>
        <begin position="148"/>
        <end position="161"/>
    </location>
</feature>
<proteinExistence type="predicted"/>
<gene>
    <name evidence="2" type="ORF">Taro_004611</name>
</gene>
<sequence length="224" mass="24737">MQKGHSQLTVQRALTLTTHTAGNARRTSRHHDRAATNSCDSESPPKEIPYQPEQQELQQKRKQTTLESSKVRNAYHRVLQSSGTEKCLDHNAGQAKDDSRRTSGQHNAEANPRHAPAETKKLTEHRSDHERPESQDTTPTSQTSTRSGRNNQVSPRETPSNHVKHRLTTGTATSDLHKVEGPQAETPCTSNTPRGHGTTHSGATTDDTKERVTETALGCLHKTP</sequence>
<dbReference type="EMBL" id="NMUH01000125">
    <property type="protein sequence ID" value="MQL72265.1"/>
    <property type="molecule type" value="Genomic_DNA"/>
</dbReference>
<protein>
    <submittedName>
        <fullName evidence="2">Uncharacterized protein</fullName>
    </submittedName>
</protein>
<keyword evidence="3" id="KW-1185">Reference proteome</keyword>
<feature type="compositionally biased region" description="Basic and acidic residues" evidence="1">
    <location>
        <begin position="111"/>
        <end position="134"/>
    </location>
</feature>
<feature type="region of interest" description="Disordered" evidence="1">
    <location>
        <begin position="1"/>
        <end position="224"/>
    </location>
</feature>
<organism evidence="2 3">
    <name type="scientific">Colocasia esculenta</name>
    <name type="common">Wild taro</name>
    <name type="synonym">Arum esculentum</name>
    <dbReference type="NCBI Taxonomy" id="4460"/>
    <lineage>
        <taxon>Eukaryota</taxon>
        <taxon>Viridiplantae</taxon>
        <taxon>Streptophyta</taxon>
        <taxon>Embryophyta</taxon>
        <taxon>Tracheophyta</taxon>
        <taxon>Spermatophyta</taxon>
        <taxon>Magnoliopsida</taxon>
        <taxon>Liliopsida</taxon>
        <taxon>Araceae</taxon>
        <taxon>Aroideae</taxon>
        <taxon>Colocasieae</taxon>
        <taxon>Colocasia</taxon>
    </lineage>
</organism>
<feature type="compositionally biased region" description="Polar residues" evidence="1">
    <location>
        <begin position="1"/>
        <end position="21"/>
    </location>
</feature>
<evidence type="ECO:0000313" key="3">
    <source>
        <dbReference type="Proteomes" id="UP000652761"/>
    </source>
</evidence>
<name>A0A843TMH7_COLES</name>
<evidence type="ECO:0000313" key="2">
    <source>
        <dbReference type="EMBL" id="MQL72265.1"/>
    </source>
</evidence>
<accession>A0A843TMH7</accession>
<feature type="compositionally biased region" description="Low complexity" evidence="1">
    <location>
        <begin position="135"/>
        <end position="147"/>
    </location>
</feature>
<dbReference type="Proteomes" id="UP000652761">
    <property type="component" value="Unassembled WGS sequence"/>
</dbReference>
<reference evidence="2" key="1">
    <citation type="submission" date="2017-07" db="EMBL/GenBank/DDBJ databases">
        <title>Taro Niue Genome Assembly and Annotation.</title>
        <authorList>
            <person name="Atibalentja N."/>
            <person name="Keating K."/>
            <person name="Fields C.J."/>
        </authorList>
    </citation>
    <scope>NUCLEOTIDE SEQUENCE</scope>
    <source>
        <strain evidence="2">Niue_2</strain>
        <tissue evidence="2">Leaf</tissue>
    </source>
</reference>
<feature type="compositionally biased region" description="Polar residues" evidence="1">
    <location>
        <begin position="186"/>
        <end position="205"/>
    </location>
</feature>
<evidence type="ECO:0000256" key="1">
    <source>
        <dbReference type="SAM" id="MobiDB-lite"/>
    </source>
</evidence>
<comment type="caution">
    <text evidence="2">The sequence shown here is derived from an EMBL/GenBank/DDBJ whole genome shotgun (WGS) entry which is preliminary data.</text>
</comment>
<dbReference type="AlphaFoldDB" id="A0A843TMH7"/>